<dbReference type="AlphaFoldDB" id="A0A0B3Y9G4"/>
<organism evidence="8 9">
    <name type="scientific">Alteromonas marina</name>
    <dbReference type="NCBI Taxonomy" id="203795"/>
    <lineage>
        <taxon>Bacteria</taxon>
        <taxon>Pseudomonadati</taxon>
        <taxon>Pseudomonadota</taxon>
        <taxon>Gammaproteobacteria</taxon>
        <taxon>Alteromonadales</taxon>
        <taxon>Alteromonadaceae</taxon>
        <taxon>Alteromonas/Salinimonas group</taxon>
        <taxon>Alteromonas</taxon>
    </lineage>
</organism>
<dbReference type="InterPro" id="IPR015414">
    <property type="entry name" value="TMEM64"/>
</dbReference>
<comment type="subcellular location">
    <subcellularLocation>
        <location evidence="1 6">Cell membrane</location>
        <topology evidence="1 6">Multi-pass membrane protein</topology>
    </subcellularLocation>
</comment>
<evidence type="ECO:0000256" key="3">
    <source>
        <dbReference type="ARBA" id="ARBA00022692"/>
    </source>
</evidence>
<feature type="transmembrane region" description="Helical" evidence="6">
    <location>
        <begin position="200"/>
        <end position="219"/>
    </location>
</feature>
<evidence type="ECO:0000259" key="7">
    <source>
        <dbReference type="Pfam" id="PF09335"/>
    </source>
</evidence>
<dbReference type="EMBL" id="JWLW01000014">
    <property type="protein sequence ID" value="KHT53392.1"/>
    <property type="molecule type" value="Genomic_DNA"/>
</dbReference>
<reference evidence="8 9" key="1">
    <citation type="submission" date="2014-12" db="EMBL/GenBank/DDBJ databases">
        <title>Genome sequencing of Alteromonas marina AD001.</title>
        <authorList>
            <person name="Adrian T.G.S."/>
            <person name="Chan K.G."/>
        </authorList>
    </citation>
    <scope>NUCLEOTIDE SEQUENCE [LARGE SCALE GENOMIC DNA]</scope>
    <source>
        <strain evidence="8 9">AD001</strain>
    </source>
</reference>
<protein>
    <recommendedName>
        <fullName evidence="6">TVP38/TMEM64 family membrane protein</fullName>
    </recommendedName>
</protein>
<dbReference type="PANTHER" id="PTHR12677:SF59">
    <property type="entry name" value="GOLGI APPARATUS MEMBRANE PROTEIN TVP38-RELATED"/>
    <property type="match status" value="1"/>
</dbReference>
<feature type="transmembrane region" description="Helical" evidence="6">
    <location>
        <begin position="79"/>
        <end position="109"/>
    </location>
</feature>
<feature type="domain" description="VTT" evidence="7">
    <location>
        <begin position="72"/>
        <end position="188"/>
    </location>
</feature>
<evidence type="ECO:0000256" key="4">
    <source>
        <dbReference type="ARBA" id="ARBA00022989"/>
    </source>
</evidence>
<evidence type="ECO:0000256" key="6">
    <source>
        <dbReference type="RuleBase" id="RU366058"/>
    </source>
</evidence>
<sequence>MKTNLRRLKSFIQFFIGAASIALICYVSLEVTGEVWKHGDDTDWLNAYISNLNWQSLCMILSGCVVLLTMGFPRQAVSFFCGVGFGALQGGLIALLLTVLSACIAYALANGPLRSLAVRLLGTKLKPVENKLAKRSFRNVLIVRLFPVGSNLITNAVAGVLSVPFVPFIAASAIGFAPQTFLFTLLGSGSRFVSSLEQPLQIGGLIISLLLLLSLSGIARRSEPS</sequence>
<dbReference type="Proteomes" id="UP000031197">
    <property type="component" value="Unassembled WGS sequence"/>
</dbReference>
<accession>A0A0B3Y9G4</accession>
<evidence type="ECO:0000256" key="1">
    <source>
        <dbReference type="ARBA" id="ARBA00004651"/>
    </source>
</evidence>
<keyword evidence="5 6" id="KW-0472">Membrane</keyword>
<dbReference type="OrthoDB" id="7348996at2"/>
<dbReference type="GO" id="GO:0005886">
    <property type="term" value="C:plasma membrane"/>
    <property type="evidence" value="ECO:0007669"/>
    <property type="project" value="UniProtKB-SubCell"/>
</dbReference>
<gene>
    <name evidence="8" type="ORF">RJ41_09265</name>
</gene>
<evidence type="ECO:0000256" key="5">
    <source>
        <dbReference type="ARBA" id="ARBA00023136"/>
    </source>
</evidence>
<proteinExistence type="inferred from homology"/>
<keyword evidence="2 6" id="KW-1003">Cell membrane</keyword>
<feature type="transmembrane region" description="Helical" evidence="6">
    <location>
        <begin position="141"/>
        <end position="161"/>
    </location>
</feature>
<dbReference type="InterPro" id="IPR032816">
    <property type="entry name" value="VTT_dom"/>
</dbReference>
<evidence type="ECO:0000313" key="8">
    <source>
        <dbReference type="EMBL" id="KHT53392.1"/>
    </source>
</evidence>
<feature type="transmembrane region" description="Helical" evidence="6">
    <location>
        <begin position="12"/>
        <end position="32"/>
    </location>
</feature>
<dbReference type="RefSeq" id="WP_039219683.1">
    <property type="nucleotide sequence ID" value="NZ_JWLW01000014.1"/>
</dbReference>
<feature type="transmembrane region" description="Helical" evidence="6">
    <location>
        <begin position="168"/>
        <end position="188"/>
    </location>
</feature>
<comment type="similarity">
    <text evidence="6">Belongs to the TVP38/TMEM64 family.</text>
</comment>
<evidence type="ECO:0000256" key="2">
    <source>
        <dbReference type="ARBA" id="ARBA00022475"/>
    </source>
</evidence>
<dbReference type="PANTHER" id="PTHR12677">
    <property type="entry name" value="GOLGI APPARATUS MEMBRANE PROTEIN TVP38-RELATED"/>
    <property type="match status" value="1"/>
</dbReference>
<keyword evidence="9" id="KW-1185">Reference proteome</keyword>
<feature type="transmembrane region" description="Helical" evidence="6">
    <location>
        <begin position="52"/>
        <end position="72"/>
    </location>
</feature>
<keyword evidence="4 6" id="KW-1133">Transmembrane helix</keyword>
<dbReference type="Pfam" id="PF09335">
    <property type="entry name" value="VTT_dom"/>
    <property type="match status" value="1"/>
</dbReference>
<keyword evidence="3 6" id="KW-0812">Transmembrane</keyword>
<name>A0A0B3Y9G4_9ALTE</name>
<comment type="caution">
    <text evidence="8">The sequence shown here is derived from an EMBL/GenBank/DDBJ whole genome shotgun (WGS) entry which is preliminary data.</text>
</comment>
<evidence type="ECO:0000313" key="9">
    <source>
        <dbReference type="Proteomes" id="UP000031197"/>
    </source>
</evidence>